<dbReference type="Proteomes" id="UP000316343">
    <property type="component" value="Unassembled WGS sequence"/>
</dbReference>
<dbReference type="EMBL" id="VHJK01000001">
    <property type="protein sequence ID" value="TRD12464.1"/>
    <property type="molecule type" value="Genomic_DNA"/>
</dbReference>
<keyword evidence="4" id="KW-1185">Reference proteome</keyword>
<dbReference type="InterPro" id="IPR050855">
    <property type="entry name" value="NDM-1-like"/>
</dbReference>
<dbReference type="OrthoDB" id="9773738at2"/>
<proteinExistence type="predicted"/>
<dbReference type="Gene3D" id="3.60.15.10">
    <property type="entry name" value="Ribonuclease Z/Hydroxyacylglutathione hydrolase-like"/>
    <property type="match status" value="1"/>
</dbReference>
<keyword evidence="1" id="KW-0732">Signal</keyword>
<dbReference type="PANTHER" id="PTHR42951">
    <property type="entry name" value="METALLO-BETA-LACTAMASE DOMAIN-CONTAINING"/>
    <property type="match status" value="1"/>
</dbReference>
<feature type="signal peptide" evidence="1">
    <location>
        <begin position="1"/>
        <end position="25"/>
    </location>
</feature>
<gene>
    <name evidence="3" type="primary">bla</name>
    <name evidence="3" type="ORF">FGU71_11715</name>
</gene>
<dbReference type="PANTHER" id="PTHR42951:SF17">
    <property type="entry name" value="METALLO-BETA-LACTAMASE DOMAIN-CONTAINING PROTEIN"/>
    <property type="match status" value="1"/>
</dbReference>
<dbReference type="Pfam" id="PF00753">
    <property type="entry name" value="Lactamase_B"/>
    <property type="match status" value="1"/>
</dbReference>
<evidence type="ECO:0000313" key="3">
    <source>
        <dbReference type="EMBL" id="TRD12464.1"/>
    </source>
</evidence>
<accession>A0A547PEI4</accession>
<evidence type="ECO:0000313" key="4">
    <source>
        <dbReference type="Proteomes" id="UP000316343"/>
    </source>
</evidence>
<dbReference type="InterPro" id="IPR036866">
    <property type="entry name" value="RibonucZ/Hydroxyglut_hydro"/>
</dbReference>
<name>A0A547PEI4_9SPHN</name>
<feature type="domain" description="Metallo-beta-lactamase" evidence="2">
    <location>
        <begin position="70"/>
        <end position="260"/>
    </location>
</feature>
<organism evidence="3 4">
    <name type="scientific">Erythrobacter insulae</name>
    <dbReference type="NCBI Taxonomy" id="2584124"/>
    <lineage>
        <taxon>Bacteria</taxon>
        <taxon>Pseudomonadati</taxon>
        <taxon>Pseudomonadota</taxon>
        <taxon>Alphaproteobacteria</taxon>
        <taxon>Sphingomonadales</taxon>
        <taxon>Erythrobacteraceae</taxon>
        <taxon>Erythrobacter/Porphyrobacter group</taxon>
        <taxon>Erythrobacter</taxon>
    </lineage>
</organism>
<comment type="caution">
    <text evidence="3">The sequence shown here is derived from an EMBL/GenBank/DDBJ whole genome shotgun (WGS) entry which is preliminary data.</text>
</comment>
<dbReference type="AlphaFoldDB" id="A0A547PEI4"/>
<dbReference type="NCBIfam" id="NF012229">
    <property type="entry name" value="bla_class_B_core"/>
    <property type="match status" value="1"/>
</dbReference>
<dbReference type="InterPro" id="IPR001279">
    <property type="entry name" value="Metallo-B-lactamas"/>
</dbReference>
<evidence type="ECO:0000256" key="1">
    <source>
        <dbReference type="SAM" id="SignalP"/>
    </source>
</evidence>
<dbReference type="SMART" id="SM00849">
    <property type="entry name" value="Lactamase_B"/>
    <property type="match status" value="1"/>
</dbReference>
<feature type="chain" id="PRO_5022114052" evidence="1">
    <location>
        <begin position="26"/>
        <end position="306"/>
    </location>
</feature>
<dbReference type="CDD" id="cd16315">
    <property type="entry name" value="EVM-1-like_MBL-B3"/>
    <property type="match status" value="1"/>
</dbReference>
<protein>
    <submittedName>
        <fullName evidence="3">Subclass B3 metallo-beta-lactamase</fullName>
    </submittedName>
</protein>
<evidence type="ECO:0000259" key="2">
    <source>
        <dbReference type="SMART" id="SM00849"/>
    </source>
</evidence>
<dbReference type="SUPFAM" id="SSF56281">
    <property type="entry name" value="Metallo-hydrolase/oxidoreductase"/>
    <property type="match status" value="1"/>
</dbReference>
<reference evidence="3 4" key="1">
    <citation type="submission" date="2019-06" db="EMBL/GenBank/DDBJ databases">
        <title>Erythrobacter insulae sp. nov., isolated from a tidal flat.</title>
        <authorList>
            <person name="Yoon J.-H."/>
        </authorList>
    </citation>
    <scope>NUCLEOTIDE SEQUENCE [LARGE SCALE GENOMIC DNA]</scope>
    <source>
        <strain evidence="3 4">JBTF-M21</strain>
    </source>
</reference>
<dbReference type="NCBIfam" id="NF033105">
    <property type="entry name" value="bla_subclass_B3"/>
    <property type="match status" value="1"/>
</dbReference>
<sequence length="306" mass="33441">MPMEPALFARILSLAVLCAAIPASAGPVMITPDERLDHPWMMQCGEWDGWNKPGPSFQIFDNTYYVGTCGISSILITGDDGHILIDTGTEKGADLVKANIEQLGFKLGDIKVILHSHEHHDHVGGMAKMKEWTGAKVLASTSARKVLETGNVGPDDPQFGVHPDLAPVTVDEEVWSGKDIVVGNLKVEAIATPGHTPGAMSWTWASCHASVCADIMYADSLSPVSADGYKFGDHPEYLNQYKLALERLAARDCNLLITPHPSASNMFYRMKRVRGLLGEEMCTGYARAIERRLDARLKHETEEASE</sequence>